<dbReference type="GO" id="GO:0038023">
    <property type="term" value="F:signaling receptor activity"/>
    <property type="evidence" value="ECO:0007669"/>
    <property type="project" value="TreeGrafter"/>
</dbReference>
<dbReference type="SUPFAM" id="SSF52058">
    <property type="entry name" value="L domain-like"/>
    <property type="match status" value="2"/>
</dbReference>
<keyword evidence="11" id="KW-0675">Receptor</keyword>
<evidence type="ECO:0000256" key="10">
    <source>
        <dbReference type="ARBA" id="ARBA00023136"/>
    </source>
</evidence>
<dbReference type="GO" id="GO:0002224">
    <property type="term" value="P:toll-like receptor signaling pathway"/>
    <property type="evidence" value="ECO:0007669"/>
    <property type="project" value="TreeGrafter"/>
</dbReference>
<dbReference type="AlphaFoldDB" id="A0A8T2ISB7"/>
<dbReference type="GO" id="GO:0005886">
    <property type="term" value="C:plasma membrane"/>
    <property type="evidence" value="ECO:0007669"/>
    <property type="project" value="TreeGrafter"/>
</dbReference>
<dbReference type="InterPro" id="IPR001611">
    <property type="entry name" value="Leu-rich_rpt"/>
</dbReference>
<reference evidence="15" key="1">
    <citation type="thesis" date="2020" institute="ProQuest LLC" country="789 East Eisenhower Parkway, Ann Arbor, MI, USA">
        <title>Comparative Genomics and Chromosome Evolution.</title>
        <authorList>
            <person name="Mudd A.B."/>
        </authorList>
    </citation>
    <scope>NUCLEOTIDE SEQUENCE</scope>
    <source>
        <strain evidence="15">Female2</strain>
        <tissue evidence="15">Blood</tissue>
    </source>
</reference>
<keyword evidence="6" id="KW-0732">Signal</keyword>
<evidence type="ECO:0000256" key="1">
    <source>
        <dbReference type="ARBA" id="ARBA00004479"/>
    </source>
</evidence>
<dbReference type="PROSITE" id="PS50104">
    <property type="entry name" value="TIR"/>
    <property type="match status" value="1"/>
</dbReference>
<dbReference type="SMART" id="SM00364">
    <property type="entry name" value="LRR_BAC"/>
    <property type="match status" value="5"/>
</dbReference>
<dbReference type="SMART" id="SM00369">
    <property type="entry name" value="LRR_TYP"/>
    <property type="match status" value="17"/>
</dbReference>
<evidence type="ECO:0000256" key="2">
    <source>
        <dbReference type="ARBA" id="ARBA00009634"/>
    </source>
</evidence>
<keyword evidence="7" id="KW-0677">Repeat</keyword>
<evidence type="ECO:0000256" key="3">
    <source>
        <dbReference type="ARBA" id="ARBA00022588"/>
    </source>
</evidence>
<keyword evidence="10" id="KW-0472">Membrane</keyword>
<evidence type="ECO:0000313" key="16">
    <source>
        <dbReference type="Proteomes" id="UP000812440"/>
    </source>
</evidence>
<dbReference type="Gene3D" id="3.80.10.10">
    <property type="entry name" value="Ribonuclease Inhibitor"/>
    <property type="match status" value="4"/>
</dbReference>
<evidence type="ECO:0000256" key="11">
    <source>
        <dbReference type="ARBA" id="ARBA00023170"/>
    </source>
</evidence>
<dbReference type="Gene3D" id="3.40.50.10140">
    <property type="entry name" value="Toll/interleukin-1 receptor homology (TIR) domain"/>
    <property type="match status" value="1"/>
</dbReference>
<dbReference type="InterPro" id="IPR003591">
    <property type="entry name" value="Leu-rich_rpt_typical-subtyp"/>
</dbReference>
<keyword evidence="8" id="KW-0391">Immunity</keyword>
<keyword evidence="5" id="KW-0812">Transmembrane</keyword>
<organism evidence="15 16">
    <name type="scientific">Hymenochirus boettgeri</name>
    <name type="common">Congo dwarf clawed frog</name>
    <dbReference type="NCBI Taxonomy" id="247094"/>
    <lineage>
        <taxon>Eukaryota</taxon>
        <taxon>Metazoa</taxon>
        <taxon>Chordata</taxon>
        <taxon>Craniata</taxon>
        <taxon>Vertebrata</taxon>
        <taxon>Euteleostomi</taxon>
        <taxon>Amphibia</taxon>
        <taxon>Batrachia</taxon>
        <taxon>Anura</taxon>
        <taxon>Pipoidea</taxon>
        <taxon>Pipidae</taxon>
        <taxon>Pipinae</taxon>
        <taxon>Hymenochirus</taxon>
    </lineage>
</organism>
<dbReference type="OrthoDB" id="1081807at2759"/>
<dbReference type="FunFam" id="3.40.50.10140:FF:000001">
    <property type="entry name" value="Toll-like receptor 2"/>
    <property type="match status" value="1"/>
</dbReference>
<keyword evidence="12" id="KW-0325">Glycoprotein</keyword>
<evidence type="ECO:0000313" key="15">
    <source>
        <dbReference type="EMBL" id="KAG8433848.1"/>
    </source>
</evidence>
<dbReference type="GO" id="GO:0006954">
    <property type="term" value="P:inflammatory response"/>
    <property type="evidence" value="ECO:0007669"/>
    <property type="project" value="UniProtKB-KW"/>
</dbReference>
<evidence type="ECO:0000256" key="4">
    <source>
        <dbReference type="ARBA" id="ARBA00022614"/>
    </source>
</evidence>
<dbReference type="PROSITE" id="PS51450">
    <property type="entry name" value="LRR"/>
    <property type="match status" value="7"/>
</dbReference>
<comment type="subcellular location">
    <subcellularLocation>
        <location evidence="1">Membrane</location>
        <topology evidence="1">Single-pass type I membrane protein</topology>
    </subcellularLocation>
</comment>
<proteinExistence type="inferred from homology"/>
<dbReference type="EMBL" id="JAACNH010000008">
    <property type="protein sequence ID" value="KAG8433848.1"/>
    <property type="molecule type" value="Genomic_DNA"/>
</dbReference>
<protein>
    <recommendedName>
        <fullName evidence="14">TIR domain-containing protein</fullName>
    </recommendedName>
</protein>
<feature type="domain" description="TIR" evidence="14">
    <location>
        <begin position="788"/>
        <end position="928"/>
    </location>
</feature>
<dbReference type="GO" id="GO:0045087">
    <property type="term" value="P:innate immune response"/>
    <property type="evidence" value="ECO:0007669"/>
    <property type="project" value="UniProtKB-KW"/>
</dbReference>
<dbReference type="SMART" id="SM00255">
    <property type="entry name" value="TIR"/>
    <property type="match status" value="1"/>
</dbReference>
<dbReference type="FunFam" id="3.80.10.10:FF:000770">
    <property type="entry name" value="Uncharacterized protein"/>
    <property type="match status" value="1"/>
</dbReference>
<evidence type="ECO:0000256" key="7">
    <source>
        <dbReference type="ARBA" id="ARBA00022737"/>
    </source>
</evidence>
<evidence type="ECO:0000259" key="14">
    <source>
        <dbReference type="PROSITE" id="PS50104"/>
    </source>
</evidence>
<evidence type="ECO:0000256" key="13">
    <source>
        <dbReference type="ARBA" id="ARBA00023198"/>
    </source>
</evidence>
<gene>
    <name evidence="15" type="ORF">GDO86_012280</name>
</gene>
<name>A0A8T2ISB7_9PIPI</name>
<keyword evidence="4" id="KW-0433">Leucine-rich repeat</keyword>
<evidence type="ECO:0000256" key="9">
    <source>
        <dbReference type="ARBA" id="ARBA00022989"/>
    </source>
</evidence>
<accession>A0A8T2ISB7</accession>
<comment type="caution">
    <text evidence="15">The sequence shown here is derived from an EMBL/GenBank/DDBJ whole genome shotgun (WGS) entry which is preliminary data.</text>
</comment>
<keyword evidence="3" id="KW-0399">Innate immunity</keyword>
<dbReference type="InterPro" id="IPR035897">
    <property type="entry name" value="Toll_tir_struct_dom_sf"/>
</dbReference>
<dbReference type="PANTHER" id="PTHR24365">
    <property type="entry name" value="TOLL-LIKE RECEPTOR"/>
    <property type="match status" value="1"/>
</dbReference>
<evidence type="ECO:0000256" key="5">
    <source>
        <dbReference type="ARBA" id="ARBA00022692"/>
    </source>
</evidence>
<dbReference type="InterPro" id="IPR032675">
    <property type="entry name" value="LRR_dom_sf"/>
</dbReference>
<evidence type="ECO:0000256" key="8">
    <source>
        <dbReference type="ARBA" id="ARBA00022859"/>
    </source>
</evidence>
<dbReference type="Pfam" id="PF01582">
    <property type="entry name" value="TIR"/>
    <property type="match status" value="1"/>
</dbReference>
<sequence length="951" mass="110284">MSIIGVISLSYAQVNASVNFGIWFFAQVTGYGFRDCIQSFENKYSCNCIYGGLRDIKRVVSDLPKDLKYLNVSYNYITVLNEGSFENLPYLLTLRLHHNGILHIDRGAFDNLTFLEELNLSFNNISSLPKDVFRGLSNLTSLYLNQNFLSSIDPEAFSPLINMQTLNLSSNNLQDFEKIVQCIQPLQKLEVLMICSNQISSLNQSLRLPSTLKYLYLCKNHLTSLDCSEDFFLNVRKLELSYNNIFTSSLQKFNLSKVYNLNLGFNENFDILAFIKNSSVRPNRIDYSGLKLNNSIKLKTLCESVHDLDRLTLLSNEIKFLESQCLTKCRPRKTLDLSRNRLKGVGCLEFLDNATISTLIVEHNLLKLLKNCKQSKLFPNLDTISFRYNRIYLVKANAFQFSPNLKQLKLNINNIVFMEREALSGLRNLKELRLDNNLLTDLYESSFLDLTELQILNLRNNMLSVIFPNAFHSLKNLKILDLGGNKIGKLEADSFFGLHNLTKLYLDRNHIKTITGYIFSHVESTLFVLDLGSNQLRFSTSKQRFSPFRNLSKLYDLKLQGQQPYGLTVIPQGFFNGLRSLRALYLTNNRLTSLSANLFDELSKLKYLSLAENCNGIQDLPPGIFKNINNLTELNLENICLQDIKPEVFSTLPNLKKLQLTKNVLKHINVKVLDNMTNLKYLDLRKCPLTCSCNNAELQRWIRKAQVQVVHPYNLTCPGHQKSYFHNFDTHVCDHEIKLNLFCSTFPSILLFLFIPIVYSKFYWQIKYNYFLFIVWLHERWKSDKELYKYDAFVSYNTCDELWVYKVMLPILEDSSLNLCLHHRDFQLGRDIIDNIVDSIHNSRKTICIVSRSYLQSEWCSLEMQLASYKLFDEMRDVLVLILLEDIPDRELSTYHRMRKVMLKKTYITWPHEPEAQNLFWAKVIEAVTGTRSSVVAEADTWGDEGLLLMK</sequence>
<dbReference type="Pfam" id="PF13855">
    <property type="entry name" value="LRR_8"/>
    <property type="match status" value="5"/>
</dbReference>
<dbReference type="InterPro" id="IPR000157">
    <property type="entry name" value="TIR_dom"/>
</dbReference>
<keyword evidence="9" id="KW-1133">Transmembrane helix</keyword>
<comment type="similarity">
    <text evidence="2">Belongs to the Toll-like receptor family.</text>
</comment>
<dbReference type="SMART" id="SM00365">
    <property type="entry name" value="LRR_SD22"/>
    <property type="match status" value="6"/>
</dbReference>
<dbReference type="SUPFAM" id="SSF52200">
    <property type="entry name" value="Toll/Interleukin receptor TIR domain"/>
    <property type="match status" value="1"/>
</dbReference>
<keyword evidence="16" id="KW-1185">Reference proteome</keyword>
<dbReference type="PANTHER" id="PTHR24365:SF545">
    <property type="entry name" value="TOLL-LIKE RECEPTOR 12"/>
    <property type="match status" value="1"/>
</dbReference>
<keyword evidence="13" id="KW-0395">Inflammatory response</keyword>
<dbReference type="Proteomes" id="UP000812440">
    <property type="component" value="Chromosome 7"/>
</dbReference>
<evidence type="ECO:0000256" key="12">
    <source>
        <dbReference type="ARBA" id="ARBA00023180"/>
    </source>
</evidence>
<evidence type="ECO:0000256" key="6">
    <source>
        <dbReference type="ARBA" id="ARBA00022729"/>
    </source>
</evidence>
<dbReference type="FunFam" id="3.80.10.10:FF:001164">
    <property type="entry name" value="GH01279p"/>
    <property type="match status" value="1"/>
</dbReference>